<protein>
    <recommendedName>
        <fullName evidence="4">DUF2992 family protein</fullName>
    </recommendedName>
</protein>
<organism evidence="2 3">
    <name type="scientific">Clostridium saccharobutylicum DSM 13864</name>
    <dbReference type="NCBI Taxonomy" id="1345695"/>
    <lineage>
        <taxon>Bacteria</taxon>
        <taxon>Bacillati</taxon>
        <taxon>Bacillota</taxon>
        <taxon>Clostridia</taxon>
        <taxon>Eubacteriales</taxon>
        <taxon>Clostridiaceae</taxon>
        <taxon>Clostridium</taxon>
    </lineage>
</organism>
<dbReference type="GeneID" id="55475213"/>
<evidence type="ECO:0000313" key="3">
    <source>
        <dbReference type="Proteomes" id="UP000017118"/>
    </source>
</evidence>
<keyword evidence="3" id="KW-1185">Reference proteome</keyword>
<feature type="compositionally biased region" description="Basic residues" evidence="1">
    <location>
        <begin position="126"/>
        <end position="140"/>
    </location>
</feature>
<dbReference type="AlphaFoldDB" id="U5MT64"/>
<dbReference type="Pfam" id="PF11208">
    <property type="entry name" value="DUF2992"/>
    <property type="match status" value="1"/>
</dbReference>
<evidence type="ECO:0008006" key="4">
    <source>
        <dbReference type="Google" id="ProtNLM"/>
    </source>
</evidence>
<evidence type="ECO:0000313" key="2">
    <source>
        <dbReference type="EMBL" id="AGX43785.1"/>
    </source>
</evidence>
<accession>U5MT64</accession>
<dbReference type="eggNOG" id="ENOG502ZBVG">
    <property type="taxonomic scope" value="Bacteria"/>
</dbReference>
<evidence type="ECO:0000256" key="1">
    <source>
        <dbReference type="SAM" id="MobiDB-lite"/>
    </source>
</evidence>
<dbReference type="PATRIC" id="fig|1345695.10.peg.1639"/>
<dbReference type="KEGG" id="csb:CLSA_c28160"/>
<feature type="region of interest" description="Disordered" evidence="1">
    <location>
        <begin position="75"/>
        <end position="94"/>
    </location>
</feature>
<proteinExistence type="predicted"/>
<dbReference type="Proteomes" id="UP000017118">
    <property type="component" value="Chromosome"/>
</dbReference>
<feature type="compositionally biased region" description="Basic and acidic residues" evidence="1">
    <location>
        <begin position="102"/>
        <end position="125"/>
    </location>
</feature>
<feature type="region of interest" description="Disordered" evidence="1">
    <location>
        <begin position="102"/>
        <end position="140"/>
    </location>
</feature>
<dbReference type="InterPro" id="IPR016787">
    <property type="entry name" value="UCP021328"/>
</dbReference>
<dbReference type="EMBL" id="CP006721">
    <property type="protein sequence ID" value="AGX43785.1"/>
    <property type="molecule type" value="Genomic_DNA"/>
</dbReference>
<feature type="compositionally biased region" description="Basic and acidic residues" evidence="1">
    <location>
        <begin position="75"/>
        <end position="87"/>
    </location>
</feature>
<gene>
    <name evidence="2" type="ORF">CLSA_c28160</name>
</gene>
<dbReference type="PIRSF" id="PIRSF021328">
    <property type="entry name" value="UCP021328"/>
    <property type="match status" value="1"/>
</dbReference>
<dbReference type="HOGENOM" id="CLU_123192_1_0_9"/>
<reference evidence="2 3" key="1">
    <citation type="journal article" date="2013" name="Genome Announc.">
        <title>Complete Genome Sequence of the Solvent Producer Clostridium saccharobutylicum NCP262 (DSM 13864).</title>
        <authorList>
            <person name="Poehlein A."/>
            <person name="Hartwich K."/>
            <person name="Krabben P."/>
            <person name="Ehrenreich A."/>
            <person name="Liebl W."/>
            <person name="Durre P."/>
            <person name="Gottschalk G."/>
            <person name="Daniel R."/>
        </authorList>
    </citation>
    <scope>NUCLEOTIDE SEQUENCE [LARGE SCALE GENOMIC DNA]</scope>
    <source>
        <strain evidence="2">DSM 13864</strain>
    </source>
</reference>
<name>U5MT64_CLOSA</name>
<dbReference type="RefSeq" id="WP_022746931.1">
    <property type="nucleotide sequence ID" value="NC_022571.1"/>
</dbReference>
<dbReference type="OrthoDB" id="4570726at2"/>
<sequence length="140" mass="16800">MISVIKLTVLFDAPFWIGIFEIVENTEYKVCKVTFGAEPKDEETYEFILHKFYKLRFSHSILSLDNNFIEKKQNPKRLQREIKKETSNKGIGTKAQIAMKLQHEQNKIEQKKKSKEQKEKEEQRKFYLKQKKKLEKHKGH</sequence>